<accession>A0ABV8KQA0</accession>
<protein>
    <submittedName>
        <fullName evidence="1">Uncharacterized protein</fullName>
    </submittedName>
</protein>
<comment type="caution">
    <text evidence="1">The sequence shown here is derived from an EMBL/GenBank/DDBJ whole genome shotgun (WGS) entry which is preliminary data.</text>
</comment>
<proteinExistence type="predicted"/>
<gene>
    <name evidence="1" type="ORF">ACFOX0_17950</name>
</gene>
<sequence length="193" mass="20958">MTDNDPRAVATRLMTEAASDIDSVDISEQLDEYNPDQVEEIRDLIEKATVTVSWPQHEAGEPVTEPDLVAWCRDRAANHRTYEHHESPIYQDRDVALVEWTVRTLGNPLILTSARALAVIAQRHGLQLVPAEPAGDAQVRAAADALVRATDPLVSGVDDLDDDGQRFALATTRAVLAAARGESTSGDDRATPA</sequence>
<organism evidence="1 2">
    <name type="scientific">Micromonospora zhanjiangensis</name>
    <dbReference type="NCBI Taxonomy" id="1522057"/>
    <lineage>
        <taxon>Bacteria</taxon>
        <taxon>Bacillati</taxon>
        <taxon>Actinomycetota</taxon>
        <taxon>Actinomycetes</taxon>
        <taxon>Micromonosporales</taxon>
        <taxon>Micromonosporaceae</taxon>
        <taxon>Micromonospora</taxon>
    </lineage>
</organism>
<name>A0ABV8KQA0_9ACTN</name>
<dbReference type="RefSeq" id="WP_377547192.1">
    <property type="nucleotide sequence ID" value="NZ_JBHSBN010000011.1"/>
</dbReference>
<reference evidence="2" key="1">
    <citation type="journal article" date="2019" name="Int. J. Syst. Evol. Microbiol.">
        <title>The Global Catalogue of Microorganisms (GCM) 10K type strain sequencing project: providing services to taxonomists for standard genome sequencing and annotation.</title>
        <authorList>
            <consortium name="The Broad Institute Genomics Platform"/>
            <consortium name="The Broad Institute Genome Sequencing Center for Infectious Disease"/>
            <person name="Wu L."/>
            <person name="Ma J."/>
        </authorList>
    </citation>
    <scope>NUCLEOTIDE SEQUENCE [LARGE SCALE GENOMIC DNA]</scope>
    <source>
        <strain evidence="2">2902at01</strain>
    </source>
</reference>
<dbReference type="EMBL" id="JBHSBN010000011">
    <property type="protein sequence ID" value="MFC4107801.1"/>
    <property type="molecule type" value="Genomic_DNA"/>
</dbReference>
<keyword evidence="2" id="KW-1185">Reference proteome</keyword>
<evidence type="ECO:0000313" key="1">
    <source>
        <dbReference type="EMBL" id="MFC4107801.1"/>
    </source>
</evidence>
<evidence type="ECO:0000313" key="2">
    <source>
        <dbReference type="Proteomes" id="UP001595868"/>
    </source>
</evidence>
<dbReference type="Proteomes" id="UP001595868">
    <property type="component" value="Unassembled WGS sequence"/>
</dbReference>